<evidence type="ECO:0000256" key="2">
    <source>
        <dbReference type="ARBA" id="ARBA00022605"/>
    </source>
</evidence>
<feature type="domain" description="3-dehydroquinate synthase C-terminal" evidence="9">
    <location>
        <begin position="450"/>
        <end position="582"/>
    </location>
</feature>
<keyword evidence="4" id="KW-0057">Aromatic amino acid biosynthesis</keyword>
<feature type="transmembrane region" description="Helical" evidence="6">
    <location>
        <begin position="7"/>
        <end position="25"/>
    </location>
</feature>
<dbReference type="Gene3D" id="3.40.50.1970">
    <property type="match status" value="1"/>
</dbReference>
<proteinExistence type="predicted"/>
<dbReference type="Pfam" id="PF01761">
    <property type="entry name" value="DHQ_synthase"/>
    <property type="match status" value="1"/>
</dbReference>
<feature type="domain" description="3-dehydroquinate synthase N-terminal" evidence="7">
    <location>
        <begin position="339"/>
        <end position="446"/>
    </location>
</feature>
<dbReference type="NCBIfam" id="NF004852">
    <property type="entry name" value="PRK06203.1"/>
    <property type="match status" value="1"/>
</dbReference>
<keyword evidence="5 10" id="KW-0456">Lyase</keyword>
<sequence length="643" mass="72097">MTRFRPILGIMLLIMVFVIISFFSFEQMITNVIKDSIELFSDAELKAVWIAFLVIGLLMLDIILPIPSSLVAVYVGTVFGVFSGTVIIWIGLTLGAILGYGLGRGFYTLFPDYWGIKGHLNKASILSETLDDAALVLMRGIPVMAETSVIAAGIIQLSFVRFIMLISLANAGVALVYAYVGSLIIESYSLLMILVASIILPSLAFGIKYIIDVFIRYKKVNEPTENHQLSLTTPAKEFESDNSNIKVELPFRENSNRLDNLSVQFQINYDYQVSSTENSFAINNSLLMDLVRHPVFSHEQKVLCIIDQGIIDSRPYFTQKIEDYFNHHFSSTFSCQTKVMQGGEACKTQTQLDMIIESMKPLDRHSWVIAIGGGALLDCVGFACAIFHRGIRLIRMPSTVLAQNDAGIGVKNGINVFQQKNFLGSFTPPYAVINDAELLTSLLDRDKRSGLAEAVKVALIKDPVFFTWLEENVESLNQFELTATRYAIQRCAQCHLEHISHNGDPFERGNGRPLDYGHWSAHKMENLSDYQIRHGEAVAIGIVLDALYAQEMAWLNTENIHRIIKLIKSLGFELWHHSLEMEDDKAEPLVMQGLEEFRQHLGGKLSIPILTNVGTFRNAEMIDINKMKAALTQLKHWSMALSL</sequence>
<feature type="transmembrane region" description="Helical" evidence="6">
    <location>
        <begin position="191"/>
        <end position="211"/>
    </location>
</feature>
<evidence type="ECO:0000259" key="7">
    <source>
        <dbReference type="Pfam" id="PF01761"/>
    </source>
</evidence>
<name>A0ABT0LGR4_9GAMM</name>
<dbReference type="InterPro" id="IPR056179">
    <property type="entry name" value="DHQS_C"/>
</dbReference>
<feature type="transmembrane region" description="Helical" evidence="6">
    <location>
        <begin position="367"/>
        <end position="388"/>
    </location>
</feature>
<dbReference type="SUPFAM" id="SSF56796">
    <property type="entry name" value="Dehydroquinate synthase-like"/>
    <property type="match status" value="1"/>
</dbReference>
<dbReference type="RefSeq" id="WP_248942306.1">
    <property type="nucleotide sequence ID" value="NZ_JAKIKS010000114.1"/>
</dbReference>
<feature type="transmembrane region" description="Helical" evidence="6">
    <location>
        <begin position="45"/>
        <end position="64"/>
    </location>
</feature>
<reference evidence="10 11" key="1">
    <citation type="submission" date="2022-01" db="EMBL/GenBank/DDBJ databases">
        <title>Whole genome-based taxonomy of the Shewanellaceae.</title>
        <authorList>
            <person name="Martin-Rodriguez A.J."/>
        </authorList>
    </citation>
    <scope>NUCLEOTIDE SEQUENCE [LARGE SCALE GENOMIC DNA]</scope>
    <source>
        <strain evidence="10 11">DSM 17177</strain>
    </source>
</reference>
<keyword evidence="6" id="KW-1133">Transmembrane helix</keyword>
<evidence type="ECO:0000256" key="4">
    <source>
        <dbReference type="ARBA" id="ARBA00023141"/>
    </source>
</evidence>
<feature type="domain" description="VTT" evidence="8">
    <location>
        <begin position="66"/>
        <end position="182"/>
    </location>
</feature>
<dbReference type="Pfam" id="PF24621">
    <property type="entry name" value="DHQS_C"/>
    <property type="match status" value="1"/>
</dbReference>
<comment type="cofactor">
    <cofactor evidence="1">
        <name>NAD(+)</name>
        <dbReference type="ChEBI" id="CHEBI:57540"/>
    </cofactor>
</comment>
<accession>A0ABT0LGR4</accession>
<dbReference type="EMBL" id="JAKIKS010000114">
    <property type="protein sequence ID" value="MCL1126896.1"/>
    <property type="molecule type" value="Genomic_DNA"/>
</dbReference>
<keyword evidence="6" id="KW-0812">Transmembrane</keyword>
<evidence type="ECO:0000313" key="11">
    <source>
        <dbReference type="Proteomes" id="UP001203423"/>
    </source>
</evidence>
<keyword evidence="2" id="KW-0028">Amino-acid biosynthesis</keyword>
<dbReference type="InterPro" id="IPR030960">
    <property type="entry name" value="DHQS/DOIS_N"/>
</dbReference>
<dbReference type="PANTHER" id="PTHR43622">
    <property type="entry name" value="3-DEHYDROQUINATE SYNTHASE"/>
    <property type="match status" value="1"/>
</dbReference>
<evidence type="ECO:0000256" key="6">
    <source>
        <dbReference type="SAM" id="Phobius"/>
    </source>
</evidence>
<dbReference type="GO" id="GO:0003856">
    <property type="term" value="F:3-dehydroquinate synthase activity"/>
    <property type="evidence" value="ECO:0007669"/>
    <property type="project" value="UniProtKB-EC"/>
</dbReference>
<evidence type="ECO:0000313" key="10">
    <source>
        <dbReference type="EMBL" id="MCL1126896.1"/>
    </source>
</evidence>
<evidence type="ECO:0000256" key="1">
    <source>
        <dbReference type="ARBA" id="ARBA00001911"/>
    </source>
</evidence>
<evidence type="ECO:0000256" key="5">
    <source>
        <dbReference type="ARBA" id="ARBA00023239"/>
    </source>
</evidence>
<dbReference type="Proteomes" id="UP001203423">
    <property type="component" value="Unassembled WGS sequence"/>
</dbReference>
<feature type="transmembrane region" description="Helical" evidence="6">
    <location>
        <begin position="136"/>
        <end position="155"/>
    </location>
</feature>
<dbReference type="InterPro" id="IPR032816">
    <property type="entry name" value="VTT_dom"/>
</dbReference>
<comment type="caution">
    <text evidence="10">The sequence shown here is derived from an EMBL/GenBank/DDBJ whole genome shotgun (WGS) entry which is preliminary data.</text>
</comment>
<dbReference type="Pfam" id="PF09335">
    <property type="entry name" value="VTT_dom"/>
    <property type="match status" value="1"/>
</dbReference>
<evidence type="ECO:0000259" key="9">
    <source>
        <dbReference type="Pfam" id="PF24621"/>
    </source>
</evidence>
<keyword evidence="3" id="KW-0520">NAD</keyword>
<organism evidence="10 11">
    <name type="scientific">Shewanella surugensis</name>
    <dbReference type="NCBI Taxonomy" id="212020"/>
    <lineage>
        <taxon>Bacteria</taxon>
        <taxon>Pseudomonadati</taxon>
        <taxon>Pseudomonadota</taxon>
        <taxon>Gammaproteobacteria</taxon>
        <taxon>Alteromonadales</taxon>
        <taxon>Shewanellaceae</taxon>
        <taxon>Shewanella</taxon>
    </lineage>
</organism>
<keyword evidence="6" id="KW-0472">Membrane</keyword>
<dbReference type="PANTHER" id="PTHR43622:SF7">
    <property type="entry name" value="3-DEHYDROQUINATE SYNTHASE, CHLOROPLASTIC"/>
    <property type="match status" value="1"/>
</dbReference>
<dbReference type="InterPro" id="IPR050071">
    <property type="entry name" value="Dehydroquinate_synthase"/>
</dbReference>
<protein>
    <submittedName>
        <fullName evidence="10">3-dehydroquinate synthase</fullName>
        <ecNumber evidence="10">4.2.3.4</ecNumber>
    </submittedName>
</protein>
<feature type="transmembrane region" description="Helical" evidence="6">
    <location>
        <begin position="162"/>
        <end position="185"/>
    </location>
</feature>
<dbReference type="EC" id="4.2.3.4" evidence="10"/>
<dbReference type="Gene3D" id="1.20.1090.10">
    <property type="entry name" value="Dehydroquinate synthase-like - alpha domain"/>
    <property type="match status" value="1"/>
</dbReference>
<keyword evidence="11" id="KW-1185">Reference proteome</keyword>
<evidence type="ECO:0000256" key="3">
    <source>
        <dbReference type="ARBA" id="ARBA00023027"/>
    </source>
</evidence>
<gene>
    <name evidence="10" type="ORF">L2764_21025</name>
</gene>
<feature type="transmembrane region" description="Helical" evidence="6">
    <location>
        <begin position="71"/>
        <end position="102"/>
    </location>
</feature>
<evidence type="ECO:0000259" key="8">
    <source>
        <dbReference type="Pfam" id="PF09335"/>
    </source>
</evidence>